<evidence type="ECO:0000313" key="2">
    <source>
        <dbReference type="Proteomes" id="UP000242818"/>
    </source>
</evidence>
<dbReference type="AlphaFoldDB" id="A0A1C3ZY56"/>
<proteinExistence type="predicted"/>
<dbReference type="RefSeq" id="WP_123891686.1">
    <property type="nucleotide sequence ID" value="NZ_FMAR01000001.1"/>
</dbReference>
<accession>A0A1C3ZY56</accession>
<gene>
    <name evidence="1" type="ORF">GA0116948_101604</name>
</gene>
<reference evidence="1 2" key="1">
    <citation type="submission" date="2016-08" db="EMBL/GenBank/DDBJ databases">
        <authorList>
            <person name="Seilhamer J.J."/>
        </authorList>
    </citation>
    <scope>NUCLEOTIDE SEQUENCE [LARGE SCALE GENOMIC DNA]</scope>
    <source>
        <strain evidence="1 2">A37T2</strain>
    </source>
</reference>
<keyword evidence="2" id="KW-1185">Reference proteome</keyword>
<protein>
    <submittedName>
        <fullName evidence="1">Uncharacterized protein</fullName>
    </submittedName>
</protein>
<sequence length="73" mass="8359">MKKATVVRSKPLRMNMLTEKDLRLTEEEVLSVAPHFKDRTPEKMAELIEFVYQISLVLYRSCANSQGSEGDKA</sequence>
<dbReference type="Proteomes" id="UP000242818">
    <property type="component" value="Unassembled WGS sequence"/>
</dbReference>
<dbReference type="STRING" id="1335309.GA0116948_101604"/>
<name>A0A1C3ZY56_9BACT</name>
<dbReference type="EMBL" id="FMAR01000001">
    <property type="protein sequence ID" value="SCB87263.1"/>
    <property type="molecule type" value="Genomic_DNA"/>
</dbReference>
<organism evidence="1 2">
    <name type="scientific">Chitinophaga costaii</name>
    <dbReference type="NCBI Taxonomy" id="1335309"/>
    <lineage>
        <taxon>Bacteria</taxon>
        <taxon>Pseudomonadati</taxon>
        <taxon>Bacteroidota</taxon>
        <taxon>Chitinophagia</taxon>
        <taxon>Chitinophagales</taxon>
        <taxon>Chitinophagaceae</taxon>
        <taxon>Chitinophaga</taxon>
    </lineage>
</organism>
<evidence type="ECO:0000313" key="1">
    <source>
        <dbReference type="EMBL" id="SCB87263.1"/>
    </source>
</evidence>